<evidence type="ECO:0000313" key="6">
    <source>
        <dbReference type="Proteomes" id="UP000523362"/>
    </source>
</evidence>
<feature type="coiled-coil region" evidence="2">
    <location>
        <begin position="30"/>
        <end position="58"/>
    </location>
</feature>
<keyword evidence="1" id="KW-0961">Cell wall biogenesis/degradation</keyword>
<accession>A0A7X0X495</accession>
<evidence type="ECO:0000259" key="4">
    <source>
        <dbReference type="PROSITE" id="PS52029"/>
    </source>
</evidence>
<comment type="pathway">
    <text evidence="1">Cell wall biogenesis; peptidoglycan biosynthesis.</text>
</comment>
<dbReference type="GO" id="GO:0009252">
    <property type="term" value="P:peptidoglycan biosynthetic process"/>
    <property type="evidence" value="ECO:0007669"/>
    <property type="project" value="UniProtKB-KW"/>
</dbReference>
<dbReference type="InterPro" id="IPR054544">
    <property type="entry name" value="Pest_crys_Cry1Aa_dom-IV"/>
</dbReference>
<feature type="compositionally biased region" description="Low complexity" evidence="3">
    <location>
        <begin position="208"/>
        <end position="245"/>
    </location>
</feature>
<keyword evidence="1" id="KW-0573">Peptidoglycan synthesis</keyword>
<feature type="region of interest" description="Disordered" evidence="3">
    <location>
        <begin position="179"/>
        <end position="276"/>
    </location>
</feature>
<keyword evidence="1" id="KW-0133">Cell shape</keyword>
<dbReference type="GO" id="GO:0071555">
    <property type="term" value="P:cell wall organization"/>
    <property type="evidence" value="ECO:0007669"/>
    <property type="project" value="UniProtKB-UniRule"/>
</dbReference>
<dbReference type="GO" id="GO:0008360">
    <property type="term" value="P:regulation of cell shape"/>
    <property type="evidence" value="ECO:0007669"/>
    <property type="project" value="UniProtKB-UniRule"/>
</dbReference>
<feature type="active site" description="Proton donor/acceptor" evidence="1">
    <location>
        <position position="421"/>
    </location>
</feature>
<keyword evidence="2" id="KW-0175">Coiled coil</keyword>
<dbReference type="PROSITE" id="PS52029">
    <property type="entry name" value="LD_TPASE"/>
    <property type="match status" value="1"/>
</dbReference>
<evidence type="ECO:0000256" key="2">
    <source>
        <dbReference type="SAM" id="Coils"/>
    </source>
</evidence>
<evidence type="ECO:0000313" key="5">
    <source>
        <dbReference type="EMBL" id="MBC1487259.1"/>
    </source>
</evidence>
<dbReference type="InterPro" id="IPR005490">
    <property type="entry name" value="LD_TPept_cat_dom"/>
</dbReference>
<feature type="compositionally biased region" description="Polar residues" evidence="3">
    <location>
        <begin position="191"/>
        <end position="207"/>
    </location>
</feature>
<protein>
    <submittedName>
        <fullName evidence="5">S-layer protein</fullName>
    </submittedName>
</protein>
<feature type="active site" description="Nucleophile" evidence="1">
    <location>
        <position position="431"/>
    </location>
</feature>
<comment type="caution">
    <text evidence="5">The sequence shown here is derived from an EMBL/GenBank/DDBJ whole genome shotgun (WGS) entry which is preliminary data.</text>
</comment>
<feature type="compositionally biased region" description="Basic and acidic residues" evidence="3">
    <location>
        <begin position="179"/>
        <end position="188"/>
    </location>
</feature>
<feature type="domain" description="L,D-TPase catalytic" evidence="4">
    <location>
        <begin position="289"/>
        <end position="455"/>
    </location>
</feature>
<dbReference type="Proteomes" id="UP000523362">
    <property type="component" value="Unassembled WGS sequence"/>
</dbReference>
<reference evidence="5 6" key="1">
    <citation type="submission" date="2020-03" db="EMBL/GenBank/DDBJ databases">
        <title>Soil Listeria distribution.</title>
        <authorList>
            <person name="Liao J."/>
            <person name="Wiedmann M."/>
        </authorList>
    </citation>
    <scope>NUCLEOTIDE SEQUENCE [LARGE SCALE GENOMIC DNA]</scope>
    <source>
        <strain evidence="5 6">FSL L7-1560</strain>
    </source>
</reference>
<dbReference type="GO" id="GO:0016740">
    <property type="term" value="F:transferase activity"/>
    <property type="evidence" value="ECO:0007669"/>
    <property type="project" value="InterPro"/>
</dbReference>
<evidence type="ECO:0000256" key="3">
    <source>
        <dbReference type="SAM" id="MobiDB-lite"/>
    </source>
</evidence>
<sequence>MGKKKLGIILVSVCFILLIGFVGISVYSSHAKAEEEKKQEQIEKKAALEAEKALEENTTNIVNEMFANADKTLLSDTYSTEDVSSAEDNLKKIKDKKVKSDLTDDVDKAKKLYSSVEAATKQVQGLFKDSKENALATGITRAKIDEVSKIVKEKTPQKKAQTDLEKKVKKAYDLLSNKEKVEKQKQAEKASISNSTSKEKASNNSTGSSDSVKNGPSNSSSSSSSKSTSGSDGSNRSSGSKSAGSSNGGSVGSSSNGSGNNSSSSSSNSSANQPTVAKMNLASRTTQIITVVASGSSAQVKFWEKTGGSWKQVFSTTGNVGSQGVGSADEYHSRTPRGAYSLGFAFGTSNPGTNLSFRKITNRSYWISNVNDSQYNTWQERNSSNKADEHMASYPTQYKYGVVINYNTGRTKGAGSGFFLHCSNGAPTAGCVAIPTSHMATVLQKLHSGAYIVNVNSESELLNY</sequence>
<gene>
    <name evidence="5" type="ORF">HB897_13575</name>
</gene>
<dbReference type="PANTHER" id="PTHR38589:SF1">
    <property type="entry name" value="BLR0621 PROTEIN"/>
    <property type="match status" value="1"/>
</dbReference>
<dbReference type="EMBL" id="JAARRG010000013">
    <property type="protein sequence ID" value="MBC1487259.1"/>
    <property type="molecule type" value="Genomic_DNA"/>
</dbReference>
<feature type="compositionally biased region" description="Low complexity" evidence="3">
    <location>
        <begin position="252"/>
        <end position="272"/>
    </location>
</feature>
<organism evidence="5 6">
    <name type="scientific">Listeria seeligeri</name>
    <dbReference type="NCBI Taxonomy" id="1640"/>
    <lineage>
        <taxon>Bacteria</taxon>
        <taxon>Bacillati</taxon>
        <taxon>Bacillota</taxon>
        <taxon>Bacilli</taxon>
        <taxon>Bacillales</taxon>
        <taxon>Listeriaceae</taxon>
        <taxon>Listeria</taxon>
    </lineage>
</organism>
<dbReference type="RefSeq" id="WP_185384146.1">
    <property type="nucleotide sequence ID" value="NZ_JAARRG010000013.1"/>
</dbReference>
<evidence type="ECO:0000256" key="1">
    <source>
        <dbReference type="PROSITE-ProRule" id="PRU01373"/>
    </source>
</evidence>
<dbReference type="AlphaFoldDB" id="A0A7X0X495"/>
<dbReference type="PANTHER" id="PTHR38589">
    <property type="entry name" value="BLR0621 PROTEIN"/>
    <property type="match status" value="1"/>
</dbReference>
<name>A0A7X0X495_LISSE</name>
<dbReference type="Pfam" id="PF18449">
    <property type="entry name" value="Endotoxin_C2"/>
    <property type="match status" value="1"/>
</dbReference>
<proteinExistence type="predicted"/>